<dbReference type="PANTHER" id="PTHR43397:SF1">
    <property type="entry name" value="ERGOTHIONEINE BIOSYNTHESIS PROTEIN 1"/>
    <property type="match status" value="1"/>
</dbReference>
<dbReference type="AlphaFoldDB" id="A0A0C9UG40"/>
<accession>A0A0C9UG40</accession>
<sequence length="591" mass="66357">IIQGLKQETNKKSLPTLLLYDERGLRIYDDITTGADEYYLFPLEEAILKNRGAEIVKAMHGDRGVVEGEVVLELGAGALRKTSHLLHNLASLVTKQNEAGDLPTNGAPPITYYALDLERRELVPHDYGALGAELAGKVAVRGMWGTYDGDHSNATTAPNGISGSPPLHMLFLGSSLGNFNRTEMSAFLRQLPLRPGSGDTLLLGLDGDNDKGLVERAYNDKRGITRAFIMNGLRGAGRALGDETLFEEANWEYVNFYNVAERRHEAYFKSRGPQKVGIPSLDGKTTEAVVEFAAEELVKIEVSHKYATSDISSLISDSNLRIIREWKDPQSLYSLFLLERPAFHFPLIRTTPTLTTTTDPKTLLDAPSDALSPFSIPTIKDWQELWKSWDTITLGMIPQAMLHEKPIDLRHKCLFYLGHIPAFLDIHLSRLLQEPHTEPENYKYIFERGIDPHVDDPTQCHPHSEVPEKDEDWPALEEILGFRDRVRQRLLNLYDDLKTGKKELNRKTARVLFMTLEHEGFHAETLLYMLIQRAGAGTLPPPKFPRPQFEELASVWDDEYTDFYASSIGGTSTSTITLGPQKISIGHNDLE</sequence>
<name>A0A0C9UG40_SPHS4</name>
<protein>
    <submittedName>
        <fullName evidence="5">Unplaced genomic scaffold SPHSTscaffold_442, whole genome shotgun sequence</fullName>
    </submittedName>
</protein>
<dbReference type="Gene3D" id="3.40.50.150">
    <property type="entry name" value="Vaccinia Virus protein VP39"/>
    <property type="match status" value="1"/>
</dbReference>
<dbReference type="Pfam" id="PF10017">
    <property type="entry name" value="Methyltransf_33"/>
    <property type="match status" value="1"/>
</dbReference>
<dbReference type="Pfam" id="PF12867">
    <property type="entry name" value="DinB_2"/>
    <property type="match status" value="1"/>
</dbReference>
<dbReference type="Proteomes" id="UP000054279">
    <property type="component" value="Unassembled WGS sequence"/>
</dbReference>
<dbReference type="InterPro" id="IPR024775">
    <property type="entry name" value="DinB-like"/>
</dbReference>
<dbReference type="OrthoDB" id="659at2759"/>
<dbReference type="InterPro" id="IPR051128">
    <property type="entry name" value="EgtD_Methyltrsf_superfamily"/>
</dbReference>
<dbReference type="NCBIfam" id="TIGR03439">
    <property type="entry name" value="methyl_EasF"/>
    <property type="match status" value="1"/>
</dbReference>
<evidence type="ECO:0000313" key="5">
    <source>
        <dbReference type="EMBL" id="KIJ24205.1"/>
    </source>
</evidence>
<keyword evidence="2" id="KW-0808">Transferase</keyword>
<dbReference type="GO" id="GO:0008168">
    <property type="term" value="F:methyltransferase activity"/>
    <property type="evidence" value="ECO:0007669"/>
    <property type="project" value="UniProtKB-KW"/>
</dbReference>
<evidence type="ECO:0000259" key="3">
    <source>
        <dbReference type="Pfam" id="PF10017"/>
    </source>
</evidence>
<dbReference type="InterPro" id="IPR029063">
    <property type="entry name" value="SAM-dependent_MTases_sf"/>
</dbReference>
<evidence type="ECO:0000256" key="1">
    <source>
        <dbReference type="ARBA" id="ARBA00022603"/>
    </source>
</evidence>
<dbReference type="InterPro" id="IPR019257">
    <property type="entry name" value="MeTrfase_dom"/>
</dbReference>
<evidence type="ECO:0000313" key="6">
    <source>
        <dbReference type="Proteomes" id="UP000054279"/>
    </source>
</evidence>
<feature type="domain" description="DinB-like" evidence="4">
    <location>
        <begin position="392"/>
        <end position="525"/>
    </location>
</feature>
<organism evidence="5 6">
    <name type="scientific">Sphaerobolus stellatus (strain SS14)</name>
    <dbReference type="NCBI Taxonomy" id="990650"/>
    <lineage>
        <taxon>Eukaryota</taxon>
        <taxon>Fungi</taxon>
        <taxon>Dikarya</taxon>
        <taxon>Basidiomycota</taxon>
        <taxon>Agaricomycotina</taxon>
        <taxon>Agaricomycetes</taxon>
        <taxon>Phallomycetidae</taxon>
        <taxon>Geastrales</taxon>
        <taxon>Sphaerobolaceae</taxon>
        <taxon>Sphaerobolus</taxon>
    </lineage>
</organism>
<gene>
    <name evidence="5" type="ORF">M422DRAFT_111588</name>
</gene>
<keyword evidence="6" id="KW-1185">Reference proteome</keyword>
<feature type="domain" description="Histidine-specific methyltransferase SAM-dependent" evidence="3">
    <location>
        <begin position="1"/>
        <end position="339"/>
    </location>
</feature>
<dbReference type="PANTHER" id="PTHR43397">
    <property type="entry name" value="ERGOTHIONEINE BIOSYNTHESIS PROTEIN 1"/>
    <property type="match status" value="1"/>
</dbReference>
<feature type="non-terminal residue" evidence="5">
    <location>
        <position position="1"/>
    </location>
</feature>
<dbReference type="GO" id="GO:0032259">
    <property type="term" value="P:methylation"/>
    <property type="evidence" value="ECO:0007669"/>
    <property type="project" value="UniProtKB-KW"/>
</dbReference>
<keyword evidence="1" id="KW-0489">Methyltransferase</keyword>
<feature type="non-terminal residue" evidence="5">
    <location>
        <position position="591"/>
    </location>
</feature>
<dbReference type="HOGENOM" id="CLU_006921_0_1_1"/>
<proteinExistence type="predicted"/>
<evidence type="ECO:0000259" key="4">
    <source>
        <dbReference type="Pfam" id="PF12867"/>
    </source>
</evidence>
<dbReference type="EMBL" id="KN837517">
    <property type="protein sequence ID" value="KIJ24205.1"/>
    <property type="molecule type" value="Genomic_DNA"/>
</dbReference>
<dbReference type="InterPro" id="IPR017805">
    <property type="entry name" value="SAM_MeTrfase_EasF-type_put"/>
</dbReference>
<reference evidence="5 6" key="1">
    <citation type="submission" date="2014-06" db="EMBL/GenBank/DDBJ databases">
        <title>Evolutionary Origins and Diversification of the Mycorrhizal Mutualists.</title>
        <authorList>
            <consortium name="DOE Joint Genome Institute"/>
            <consortium name="Mycorrhizal Genomics Consortium"/>
            <person name="Kohler A."/>
            <person name="Kuo A."/>
            <person name="Nagy L.G."/>
            <person name="Floudas D."/>
            <person name="Copeland A."/>
            <person name="Barry K.W."/>
            <person name="Cichocki N."/>
            <person name="Veneault-Fourrey C."/>
            <person name="LaButti K."/>
            <person name="Lindquist E.A."/>
            <person name="Lipzen A."/>
            <person name="Lundell T."/>
            <person name="Morin E."/>
            <person name="Murat C."/>
            <person name="Riley R."/>
            <person name="Ohm R."/>
            <person name="Sun H."/>
            <person name="Tunlid A."/>
            <person name="Henrissat B."/>
            <person name="Grigoriev I.V."/>
            <person name="Hibbett D.S."/>
            <person name="Martin F."/>
        </authorList>
    </citation>
    <scope>NUCLEOTIDE SEQUENCE [LARGE SCALE GENOMIC DNA]</scope>
    <source>
        <strain evidence="5 6">SS14</strain>
    </source>
</reference>
<evidence type="ECO:0000256" key="2">
    <source>
        <dbReference type="ARBA" id="ARBA00022679"/>
    </source>
</evidence>